<dbReference type="InterPro" id="IPR025493">
    <property type="entry name" value="DUF4384"/>
</dbReference>
<evidence type="ECO:0000256" key="1">
    <source>
        <dbReference type="SAM" id="SignalP"/>
    </source>
</evidence>
<dbReference type="SUPFAM" id="SSF52129">
    <property type="entry name" value="Caspase-like"/>
    <property type="match status" value="1"/>
</dbReference>
<feature type="chain" id="PRO_5020943834" evidence="1">
    <location>
        <begin position="25"/>
        <end position="536"/>
    </location>
</feature>
<dbReference type="AlphaFoldDB" id="A0A4R6RLI5"/>
<dbReference type="RefSeq" id="WP_126535373.1">
    <property type="nucleotide sequence ID" value="NZ_BSPM01000008.1"/>
</dbReference>
<dbReference type="GO" id="GO:0005737">
    <property type="term" value="C:cytoplasm"/>
    <property type="evidence" value="ECO:0007669"/>
    <property type="project" value="TreeGrafter"/>
</dbReference>
<gene>
    <name evidence="4" type="ORF">EDD54_1409</name>
</gene>
<feature type="domain" description="Peptidase C14 caspase" evidence="2">
    <location>
        <begin position="27"/>
        <end position="274"/>
    </location>
</feature>
<dbReference type="InterPro" id="IPR011600">
    <property type="entry name" value="Pept_C14_caspase"/>
</dbReference>
<protein>
    <submittedName>
        <fullName evidence="4">Uncharacterized protein DUF4384</fullName>
    </submittedName>
</protein>
<dbReference type="PANTHER" id="PTHR48104:SF30">
    <property type="entry name" value="METACASPASE-1"/>
    <property type="match status" value="1"/>
</dbReference>
<keyword evidence="1" id="KW-0732">Signal</keyword>
<comment type="caution">
    <text evidence="4">The sequence shown here is derived from an EMBL/GenBank/DDBJ whole genome shotgun (WGS) entry which is preliminary data.</text>
</comment>
<dbReference type="Pfam" id="PF00656">
    <property type="entry name" value="Peptidase_C14"/>
    <property type="match status" value="1"/>
</dbReference>
<accession>A0A4R6RLI5</accession>
<dbReference type="InterPro" id="IPR029030">
    <property type="entry name" value="Caspase-like_dom_sf"/>
</dbReference>
<dbReference type="GO" id="GO:0006508">
    <property type="term" value="P:proteolysis"/>
    <property type="evidence" value="ECO:0007669"/>
    <property type="project" value="InterPro"/>
</dbReference>
<proteinExistence type="predicted"/>
<reference evidence="4 5" key="1">
    <citation type="submission" date="2019-03" db="EMBL/GenBank/DDBJ databases">
        <title>Genomic Encyclopedia of Type Strains, Phase IV (KMG-IV): sequencing the most valuable type-strain genomes for metagenomic binning, comparative biology and taxonomic classification.</title>
        <authorList>
            <person name="Goeker M."/>
        </authorList>
    </citation>
    <scope>NUCLEOTIDE SEQUENCE [LARGE SCALE GENOMIC DNA]</scope>
    <source>
        <strain evidence="4 5">DSM 102969</strain>
    </source>
</reference>
<evidence type="ECO:0000259" key="3">
    <source>
        <dbReference type="Pfam" id="PF14326"/>
    </source>
</evidence>
<dbReference type="EMBL" id="SNXY01000006">
    <property type="protein sequence ID" value="TDP87513.1"/>
    <property type="molecule type" value="Genomic_DNA"/>
</dbReference>
<name>A0A4R6RLI5_9HYPH</name>
<evidence type="ECO:0000259" key="2">
    <source>
        <dbReference type="Pfam" id="PF00656"/>
    </source>
</evidence>
<feature type="signal peptide" evidence="1">
    <location>
        <begin position="1"/>
        <end position="24"/>
    </location>
</feature>
<dbReference type="GO" id="GO:0004197">
    <property type="term" value="F:cysteine-type endopeptidase activity"/>
    <property type="evidence" value="ECO:0007669"/>
    <property type="project" value="InterPro"/>
</dbReference>
<dbReference type="InterPro" id="IPR018247">
    <property type="entry name" value="EF_Hand_1_Ca_BS"/>
</dbReference>
<organism evidence="4 5">
    <name type="scientific">Oharaeibacter diazotrophicus</name>
    <dbReference type="NCBI Taxonomy" id="1920512"/>
    <lineage>
        <taxon>Bacteria</taxon>
        <taxon>Pseudomonadati</taxon>
        <taxon>Pseudomonadota</taxon>
        <taxon>Alphaproteobacteria</taxon>
        <taxon>Hyphomicrobiales</taxon>
        <taxon>Pleomorphomonadaceae</taxon>
        <taxon>Oharaeibacter</taxon>
    </lineage>
</organism>
<dbReference type="InterPro" id="IPR050452">
    <property type="entry name" value="Metacaspase"/>
</dbReference>
<dbReference type="Proteomes" id="UP000294547">
    <property type="component" value="Unassembled WGS sequence"/>
</dbReference>
<feature type="domain" description="DUF4384" evidence="3">
    <location>
        <begin position="391"/>
        <end position="467"/>
    </location>
</feature>
<dbReference type="Pfam" id="PF14326">
    <property type="entry name" value="DUF4384"/>
    <property type="match status" value="1"/>
</dbReference>
<keyword evidence="5" id="KW-1185">Reference proteome</keyword>
<dbReference type="PROSITE" id="PS00018">
    <property type="entry name" value="EF_HAND_1"/>
    <property type="match status" value="1"/>
</dbReference>
<dbReference type="Gene3D" id="3.40.50.1460">
    <property type="match status" value="1"/>
</dbReference>
<dbReference type="OrthoDB" id="9149554at2"/>
<sequence length="536" mass="54946">MTSRTAFAATLALALALSTGTAAASDRALIVGIDLYPHVLVNGAPNQRNLSGAVNDARRMRDLAVDVFGYAPADVTFLSDLDATRDGILGAIRHELVERTKPGDRVLIYYAGHGAQVADDSGDEADDGLDEVLVPSDAAAELGAAEPQLDGVILDDEIEVALAGLAGRDVTVIVDACHSGTITRTAAAEAAGAYRPVRTLTPFGPAVLAPRMREMAAGARAARAKLPAAGARAIAGGPKLAVWTAVTSAQYALEDMSVGGSAGLFTSRFVRGLSDLAADANGNGVVTPAELIDYLRVETQLYCGRYDCLGQDPLPMLEAFDGYAGRSLVRRIGGETAVMADAGPGAAPAGATVVRHTGTAATDAATAVPSDLMPARGAPVAVAFEGGRPGRVGEPLAIRVTSPRAGRLVVLDRRDDGSVVQLYPNRFSLDFGEAGLVAAGATIRIPEEGAAFDLVADEPGAGTLTAFVVDPAVDVTALLAAHADLAPIADPAAYADALSSASTRAIVFKQMPGPTSDRRIEGATVSRGDLAYSVER</sequence>
<evidence type="ECO:0000313" key="5">
    <source>
        <dbReference type="Proteomes" id="UP000294547"/>
    </source>
</evidence>
<evidence type="ECO:0000313" key="4">
    <source>
        <dbReference type="EMBL" id="TDP87513.1"/>
    </source>
</evidence>
<dbReference type="PANTHER" id="PTHR48104">
    <property type="entry name" value="METACASPASE-4"/>
    <property type="match status" value="1"/>
</dbReference>